<dbReference type="OrthoDB" id="332863at2759"/>
<proteinExistence type="predicted"/>
<dbReference type="EMBL" id="MCFA01000303">
    <property type="protein sequence ID" value="ORX94636.1"/>
    <property type="molecule type" value="Genomic_DNA"/>
</dbReference>
<accession>A0A1Y1YA50</accession>
<dbReference type="AlphaFoldDB" id="A0A1Y1YA50"/>
<dbReference type="Gene3D" id="3.10.450.50">
    <property type="match status" value="1"/>
</dbReference>
<evidence type="ECO:0000313" key="1">
    <source>
        <dbReference type="EMBL" id="ORX94636.1"/>
    </source>
</evidence>
<dbReference type="InterPro" id="IPR032710">
    <property type="entry name" value="NTF2-like_dom_sf"/>
</dbReference>
<name>A0A1Y1YA50_9PLEO</name>
<evidence type="ECO:0008006" key="3">
    <source>
        <dbReference type="Google" id="ProtNLM"/>
    </source>
</evidence>
<gene>
    <name evidence="1" type="ORF">BCR34DRAFT_579829</name>
</gene>
<protein>
    <recommendedName>
        <fullName evidence="3">SnoaL-like domain-containing protein</fullName>
    </recommendedName>
</protein>
<dbReference type="SUPFAM" id="SSF54427">
    <property type="entry name" value="NTF2-like"/>
    <property type="match status" value="1"/>
</dbReference>
<reference evidence="1 2" key="1">
    <citation type="submission" date="2016-07" db="EMBL/GenBank/DDBJ databases">
        <title>Pervasive Adenine N6-methylation of Active Genes in Fungi.</title>
        <authorList>
            <consortium name="DOE Joint Genome Institute"/>
            <person name="Mondo S.J."/>
            <person name="Dannebaum R.O."/>
            <person name="Kuo R.C."/>
            <person name="Labutti K."/>
            <person name="Haridas S."/>
            <person name="Kuo A."/>
            <person name="Salamov A."/>
            <person name="Ahrendt S.R."/>
            <person name="Lipzen A."/>
            <person name="Sullivan W."/>
            <person name="Andreopoulos W.B."/>
            <person name="Clum A."/>
            <person name="Lindquist E."/>
            <person name="Daum C."/>
            <person name="Ramamoorthy G.K."/>
            <person name="Gryganskyi A."/>
            <person name="Culley D."/>
            <person name="Magnuson J.K."/>
            <person name="James T.Y."/>
            <person name="O'Malley M.A."/>
            <person name="Stajich J.E."/>
            <person name="Spatafora J.W."/>
            <person name="Visel A."/>
            <person name="Grigoriev I.V."/>
        </authorList>
    </citation>
    <scope>NUCLEOTIDE SEQUENCE [LARGE SCALE GENOMIC DNA]</scope>
    <source>
        <strain evidence="1 2">CBS 115471</strain>
    </source>
</reference>
<organism evidence="1 2">
    <name type="scientific">Clohesyomyces aquaticus</name>
    <dbReference type="NCBI Taxonomy" id="1231657"/>
    <lineage>
        <taxon>Eukaryota</taxon>
        <taxon>Fungi</taxon>
        <taxon>Dikarya</taxon>
        <taxon>Ascomycota</taxon>
        <taxon>Pezizomycotina</taxon>
        <taxon>Dothideomycetes</taxon>
        <taxon>Pleosporomycetidae</taxon>
        <taxon>Pleosporales</taxon>
        <taxon>Lindgomycetaceae</taxon>
        <taxon>Clohesyomyces</taxon>
    </lineage>
</organism>
<evidence type="ECO:0000313" key="2">
    <source>
        <dbReference type="Proteomes" id="UP000193144"/>
    </source>
</evidence>
<dbReference type="Proteomes" id="UP000193144">
    <property type="component" value="Unassembled WGS sequence"/>
</dbReference>
<comment type="caution">
    <text evidence="1">The sequence shown here is derived from an EMBL/GenBank/DDBJ whole genome shotgun (WGS) entry which is preliminary data.</text>
</comment>
<keyword evidence="2" id="KW-1185">Reference proteome</keyword>
<sequence length="130" mass="14347">MDNSSEIKVIRPLLQAYASTLSESSTSKVLSLYTEDAVFMPSSLPTAKGTPGIKTTYDYIFNTTALKVTMDMKEVTVITAAWAIARTTTPGVQKILKRENESEEGKKSCSSARRLRARGSWRGSAFARWC</sequence>